<evidence type="ECO:0000256" key="1">
    <source>
        <dbReference type="SAM" id="MobiDB-lite"/>
    </source>
</evidence>
<dbReference type="eggNOG" id="ENOG502TD76">
    <property type="taxonomic scope" value="Eukaryota"/>
</dbReference>
<evidence type="ECO:0000313" key="2">
    <source>
        <dbReference type="EMBL" id="EMG45350.1"/>
    </source>
</evidence>
<gene>
    <name evidence="2" type="ORF">G210_4471</name>
</gene>
<protein>
    <submittedName>
        <fullName evidence="2">Uncharacterized protein</fullName>
    </submittedName>
</protein>
<evidence type="ECO:0000313" key="3">
    <source>
        <dbReference type="Proteomes" id="UP000011777"/>
    </source>
</evidence>
<proteinExistence type="predicted"/>
<feature type="compositionally biased region" description="Basic and acidic residues" evidence="1">
    <location>
        <begin position="112"/>
        <end position="139"/>
    </location>
</feature>
<comment type="caution">
    <text evidence="2">The sequence shown here is derived from an EMBL/GenBank/DDBJ whole genome shotgun (WGS) entry which is preliminary data.</text>
</comment>
<sequence length="186" mass="20137">MIANSTRISNRMFRSQRLIVLTILAGFLVLLGITSISGHHHAMIESVKDMSTKAGNSISGMYNWGPEEEELNEQAQAEVDKLKELADESQEEKLAQAEEKLEEEQIEAAEEAETKEQAAEEAEKLNELAEGGSDEKAPAEEPVAAKAAPKAKAAAKAKAAPAIEEPVEEEPAEEVKEDNTEPVAQS</sequence>
<dbReference type="EMBL" id="AOGT01002517">
    <property type="protein sequence ID" value="EMG45350.1"/>
    <property type="molecule type" value="Genomic_DNA"/>
</dbReference>
<dbReference type="AlphaFoldDB" id="M3JRE3"/>
<name>M3JRE3_CANMX</name>
<keyword evidence="3" id="KW-1185">Reference proteome</keyword>
<feature type="compositionally biased region" description="Low complexity" evidence="1">
    <location>
        <begin position="140"/>
        <end position="164"/>
    </location>
</feature>
<dbReference type="Proteomes" id="UP000011777">
    <property type="component" value="Unassembled WGS sequence"/>
</dbReference>
<dbReference type="OrthoDB" id="4024724at2759"/>
<feature type="compositionally biased region" description="Acidic residues" evidence="1">
    <location>
        <begin position="100"/>
        <end position="111"/>
    </location>
</feature>
<feature type="compositionally biased region" description="Basic and acidic residues" evidence="1">
    <location>
        <begin position="84"/>
        <end position="99"/>
    </location>
</feature>
<accession>M3JRE3</accession>
<reference evidence="2 3" key="1">
    <citation type="submission" date="2013-02" db="EMBL/GenBank/DDBJ databases">
        <title>Genome sequence of Candida maltosa Xu316, a potential industrial strain for xylitol and ethanol production.</title>
        <authorList>
            <person name="Yu J."/>
            <person name="Wang Q."/>
            <person name="Geng X."/>
            <person name="Bao W."/>
            <person name="He P."/>
            <person name="Cai J."/>
        </authorList>
    </citation>
    <scope>NUCLEOTIDE SEQUENCE [LARGE SCALE GENOMIC DNA]</scope>
    <source>
        <strain evidence="3">Xu316</strain>
    </source>
</reference>
<feature type="region of interest" description="Disordered" evidence="1">
    <location>
        <begin position="84"/>
        <end position="186"/>
    </location>
</feature>
<dbReference type="HOGENOM" id="CLU_1454197_0_0_1"/>
<dbReference type="OMA" id="MIANSTR"/>
<organism evidence="2 3">
    <name type="scientific">Candida maltosa (strain Xu316)</name>
    <name type="common">Yeast</name>
    <dbReference type="NCBI Taxonomy" id="1245528"/>
    <lineage>
        <taxon>Eukaryota</taxon>
        <taxon>Fungi</taxon>
        <taxon>Dikarya</taxon>
        <taxon>Ascomycota</taxon>
        <taxon>Saccharomycotina</taxon>
        <taxon>Pichiomycetes</taxon>
        <taxon>Debaryomycetaceae</taxon>
        <taxon>Candida/Lodderomyces clade</taxon>
        <taxon>Candida</taxon>
    </lineage>
</organism>